<feature type="coiled-coil region" evidence="1">
    <location>
        <begin position="27"/>
        <end position="54"/>
    </location>
</feature>
<proteinExistence type="predicted"/>
<accession>A0A494WA98</accession>
<evidence type="ECO:0000313" key="2">
    <source>
        <dbReference type="EMBL" id="BBJ34020.1"/>
    </source>
</evidence>
<organism evidence="2 3">
    <name type="scientific">Staphylococcus phage SP197</name>
    <dbReference type="NCBI Taxonomy" id="2495554"/>
    <lineage>
        <taxon>Viruses</taxon>
        <taxon>Duplodnaviria</taxon>
        <taxon>Heunggongvirae</taxon>
        <taxon>Uroviricota</taxon>
        <taxon>Caudoviricetes</taxon>
        <taxon>Coventryvirus</taxon>
        <taxon>Coventryvirus SP197</taxon>
    </lineage>
</organism>
<dbReference type="EMBL" id="AP019561">
    <property type="protein sequence ID" value="BBJ34020.1"/>
    <property type="molecule type" value="Genomic_DNA"/>
</dbReference>
<reference evidence="2 3" key="1">
    <citation type="submission" date="2019-04" db="EMBL/GenBank/DDBJ databases">
        <title>Genome of Staphylococcus phage SP197.</title>
        <authorList>
            <person name="Azam A.H."/>
            <person name="Arai H."/>
            <person name="Miyanaga K."/>
            <person name="Tanji Y."/>
        </authorList>
    </citation>
    <scope>NUCLEOTIDE SEQUENCE [LARGE SCALE GENOMIC DNA]</scope>
    <source>
        <strain evidence="2 3">SP197</strain>
    </source>
</reference>
<protein>
    <submittedName>
        <fullName evidence="2">Phage protein</fullName>
    </submittedName>
</protein>
<keyword evidence="3" id="KW-1185">Reference proteome</keyword>
<evidence type="ECO:0000256" key="1">
    <source>
        <dbReference type="SAM" id="Coils"/>
    </source>
</evidence>
<gene>
    <name evidence="2" type="ORF">SP197g_13</name>
</gene>
<name>A0A494WA98_9CAUD</name>
<dbReference type="Proteomes" id="UP000295704">
    <property type="component" value="Segment"/>
</dbReference>
<sequence length="85" mass="10124">MEHGSKEYYENQSEYWFNEASKFVKQRDILIDDNAKLRKERAKLQRKLDDVVSMVNAYITAERAYSGESAYNLLENELNRILEDE</sequence>
<keyword evidence="1" id="KW-0175">Coiled coil</keyword>
<evidence type="ECO:0000313" key="3">
    <source>
        <dbReference type="Proteomes" id="UP000295704"/>
    </source>
</evidence>